<evidence type="ECO:0000256" key="4">
    <source>
        <dbReference type="ARBA" id="ARBA00022989"/>
    </source>
</evidence>
<proteinExistence type="inferred from homology"/>
<gene>
    <name evidence="8" type="ORF">GCM10023090_24980</name>
</gene>
<feature type="transmembrane region" description="Helical" evidence="6">
    <location>
        <begin position="173"/>
        <end position="192"/>
    </location>
</feature>
<keyword evidence="4 6" id="KW-1133">Transmembrane helix</keyword>
<evidence type="ECO:0000313" key="9">
    <source>
        <dbReference type="Proteomes" id="UP001501788"/>
    </source>
</evidence>
<accession>A0ABP8LEQ9</accession>
<feature type="transmembrane region" description="Helical" evidence="6">
    <location>
        <begin position="297"/>
        <end position="315"/>
    </location>
</feature>
<comment type="subcellular location">
    <subcellularLocation>
        <location evidence="1">Membrane</location>
        <topology evidence="1">Multi-pass membrane protein</topology>
    </subcellularLocation>
</comment>
<feature type="transmembrane region" description="Helical" evidence="6">
    <location>
        <begin position="140"/>
        <end position="161"/>
    </location>
</feature>
<dbReference type="EMBL" id="BAABEX010000028">
    <property type="protein sequence ID" value="GAA4427503.1"/>
    <property type="molecule type" value="Genomic_DNA"/>
</dbReference>
<dbReference type="Pfam" id="PF00892">
    <property type="entry name" value="EamA"/>
    <property type="match status" value="2"/>
</dbReference>
<name>A0ABP8LEQ9_9BURK</name>
<feature type="transmembrane region" description="Helical" evidence="6">
    <location>
        <begin position="115"/>
        <end position="134"/>
    </location>
</feature>
<feature type="transmembrane region" description="Helical" evidence="6">
    <location>
        <begin position="225"/>
        <end position="245"/>
    </location>
</feature>
<dbReference type="PANTHER" id="PTHR32322:SF2">
    <property type="entry name" value="EAMA DOMAIN-CONTAINING PROTEIN"/>
    <property type="match status" value="1"/>
</dbReference>
<dbReference type="InterPro" id="IPR037185">
    <property type="entry name" value="EmrE-like"/>
</dbReference>
<organism evidence="8 9">
    <name type="scientific">Acidovorax lacteus</name>
    <dbReference type="NCBI Taxonomy" id="1924988"/>
    <lineage>
        <taxon>Bacteria</taxon>
        <taxon>Pseudomonadati</taxon>
        <taxon>Pseudomonadota</taxon>
        <taxon>Betaproteobacteria</taxon>
        <taxon>Burkholderiales</taxon>
        <taxon>Comamonadaceae</taxon>
        <taxon>Acidovorax</taxon>
    </lineage>
</organism>
<dbReference type="SUPFAM" id="SSF103481">
    <property type="entry name" value="Multidrug resistance efflux transporter EmrE"/>
    <property type="match status" value="2"/>
</dbReference>
<feature type="domain" description="EamA" evidence="7">
    <location>
        <begin position="33"/>
        <end position="183"/>
    </location>
</feature>
<keyword evidence="9" id="KW-1185">Reference proteome</keyword>
<evidence type="ECO:0000259" key="7">
    <source>
        <dbReference type="Pfam" id="PF00892"/>
    </source>
</evidence>
<sequence length="359" mass="37645">MGHESIARPTGRSAALRSGNDNRLMRLSPRAVGVLSAIVTVTIWTGFIVIARASAQRTLAPFDIALLRILGASVVLLPWGWWLVQRQRVQARAQGIGVPPSSVGGLSPLPWRTTALLGTFGGLLYAMLAYSGFFHAPATHAAVLMPGSLPLWTALLAAWLLRDHITRARALGLALIVAGDLLVGGSSLLSAFDGGDVWKGDLLFMAAAACWGTYSVMARRHAVDAVQATIAITAFACMVYLPLYLLLSQAGWITSRLGAAPWSEIVFQMVFQGGGSVVISGITFTHMIRHFGPVRSTMITALVPGLSAMGAVVFLGEPLHWNLGAGLLLVTAGILAGVLRSTAPPAPPAPPAAAVAPRS</sequence>
<evidence type="ECO:0000313" key="8">
    <source>
        <dbReference type="EMBL" id="GAA4427503.1"/>
    </source>
</evidence>
<reference evidence="9" key="1">
    <citation type="journal article" date="2019" name="Int. J. Syst. Evol. Microbiol.">
        <title>The Global Catalogue of Microorganisms (GCM) 10K type strain sequencing project: providing services to taxonomists for standard genome sequencing and annotation.</title>
        <authorList>
            <consortium name="The Broad Institute Genomics Platform"/>
            <consortium name="The Broad Institute Genome Sequencing Center for Infectious Disease"/>
            <person name="Wu L."/>
            <person name="Ma J."/>
        </authorList>
    </citation>
    <scope>NUCLEOTIDE SEQUENCE [LARGE SCALE GENOMIC DNA]</scope>
    <source>
        <strain evidence="9">JCM 31890</strain>
    </source>
</reference>
<dbReference type="InterPro" id="IPR000620">
    <property type="entry name" value="EamA_dom"/>
</dbReference>
<comment type="caution">
    <text evidence="8">The sequence shown here is derived from an EMBL/GenBank/DDBJ whole genome shotgun (WGS) entry which is preliminary data.</text>
</comment>
<feature type="transmembrane region" description="Helical" evidence="6">
    <location>
        <begin position="265"/>
        <end position="285"/>
    </location>
</feature>
<feature type="transmembrane region" description="Helical" evidence="6">
    <location>
        <begin position="32"/>
        <end position="53"/>
    </location>
</feature>
<evidence type="ECO:0000256" key="1">
    <source>
        <dbReference type="ARBA" id="ARBA00004141"/>
    </source>
</evidence>
<evidence type="ECO:0000256" key="3">
    <source>
        <dbReference type="ARBA" id="ARBA00022692"/>
    </source>
</evidence>
<feature type="transmembrane region" description="Helical" evidence="6">
    <location>
        <begin position="65"/>
        <end position="84"/>
    </location>
</feature>
<comment type="similarity">
    <text evidence="2">Belongs to the EamA transporter family.</text>
</comment>
<evidence type="ECO:0000256" key="2">
    <source>
        <dbReference type="ARBA" id="ARBA00007362"/>
    </source>
</evidence>
<feature type="domain" description="EamA" evidence="7">
    <location>
        <begin position="199"/>
        <end position="335"/>
    </location>
</feature>
<dbReference type="InterPro" id="IPR050638">
    <property type="entry name" value="AA-Vitamin_Transporters"/>
</dbReference>
<dbReference type="Proteomes" id="UP001501788">
    <property type="component" value="Unassembled WGS sequence"/>
</dbReference>
<keyword evidence="3 6" id="KW-0812">Transmembrane</keyword>
<evidence type="ECO:0000256" key="6">
    <source>
        <dbReference type="SAM" id="Phobius"/>
    </source>
</evidence>
<keyword evidence="5 6" id="KW-0472">Membrane</keyword>
<dbReference type="PANTHER" id="PTHR32322">
    <property type="entry name" value="INNER MEMBRANE TRANSPORTER"/>
    <property type="match status" value="1"/>
</dbReference>
<protein>
    <submittedName>
        <fullName evidence="8">DMT family transporter</fullName>
    </submittedName>
</protein>
<feature type="transmembrane region" description="Helical" evidence="6">
    <location>
        <begin position="321"/>
        <end position="339"/>
    </location>
</feature>
<evidence type="ECO:0000256" key="5">
    <source>
        <dbReference type="ARBA" id="ARBA00023136"/>
    </source>
</evidence>